<evidence type="ECO:0000259" key="12">
    <source>
        <dbReference type="PROSITE" id="PS51192"/>
    </source>
</evidence>
<dbReference type="SMART" id="SM00487">
    <property type="entry name" value="DEXDc"/>
    <property type="match status" value="1"/>
</dbReference>
<dbReference type="InterPro" id="IPR014001">
    <property type="entry name" value="Helicase_ATP-bd"/>
</dbReference>
<dbReference type="InterPro" id="IPR011545">
    <property type="entry name" value="DEAD/DEAH_box_helicase_dom"/>
</dbReference>
<dbReference type="GO" id="GO:0016787">
    <property type="term" value="F:hydrolase activity"/>
    <property type="evidence" value="ECO:0007669"/>
    <property type="project" value="UniProtKB-KW"/>
</dbReference>
<dbReference type="AlphaFoldDB" id="A0A8C9A0H4"/>
<comment type="similarity">
    <text evidence="7">Belongs to the DEAD box helicase family. eIF4A subfamily.</text>
</comment>
<evidence type="ECO:0000256" key="4">
    <source>
        <dbReference type="ARBA" id="ARBA00022806"/>
    </source>
</evidence>
<organism evidence="15 16">
    <name type="scientific">Prolemur simus</name>
    <name type="common">Greater bamboo lemur</name>
    <name type="synonym">Hapalemur simus</name>
    <dbReference type="NCBI Taxonomy" id="1328070"/>
    <lineage>
        <taxon>Eukaryota</taxon>
        <taxon>Metazoa</taxon>
        <taxon>Chordata</taxon>
        <taxon>Craniata</taxon>
        <taxon>Vertebrata</taxon>
        <taxon>Euteleostomi</taxon>
        <taxon>Mammalia</taxon>
        <taxon>Eutheria</taxon>
        <taxon>Euarchontoglires</taxon>
        <taxon>Primates</taxon>
        <taxon>Strepsirrhini</taxon>
        <taxon>Lemuriformes</taxon>
        <taxon>Lemuridae</taxon>
        <taxon>Prolemur</taxon>
    </lineage>
</organism>
<dbReference type="PANTHER" id="PTHR47958">
    <property type="entry name" value="ATP-DEPENDENT RNA HELICASE DBP3"/>
    <property type="match status" value="1"/>
</dbReference>
<dbReference type="FunFam" id="3.40.50.300:FF:000031">
    <property type="entry name" value="Eukaryotic initiation factor 4A-III"/>
    <property type="match status" value="1"/>
</dbReference>
<comment type="catalytic activity">
    <reaction evidence="8">
        <text>ATP + H2O = ADP + phosphate + H(+)</text>
        <dbReference type="Rhea" id="RHEA:13065"/>
        <dbReference type="ChEBI" id="CHEBI:15377"/>
        <dbReference type="ChEBI" id="CHEBI:15378"/>
        <dbReference type="ChEBI" id="CHEBI:30616"/>
        <dbReference type="ChEBI" id="CHEBI:43474"/>
        <dbReference type="ChEBI" id="CHEBI:456216"/>
        <dbReference type="EC" id="3.6.4.13"/>
    </reaction>
</comment>
<proteinExistence type="inferred from homology"/>
<evidence type="ECO:0000256" key="2">
    <source>
        <dbReference type="ARBA" id="ARBA00022741"/>
    </source>
</evidence>
<protein>
    <recommendedName>
        <fullName evidence="1">RNA helicase</fullName>
        <ecNumber evidence="1">3.6.4.13</ecNumber>
    </recommendedName>
</protein>
<evidence type="ECO:0000256" key="8">
    <source>
        <dbReference type="ARBA" id="ARBA00047984"/>
    </source>
</evidence>
<dbReference type="GO" id="GO:0005524">
    <property type="term" value="F:ATP binding"/>
    <property type="evidence" value="ECO:0007669"/>
    <property type="project" value="UniProtKB-KW"/>
</dbReference>
<reference evidence="15" key="2">
    <citation type="submission" date="2025-09" db="UniProtKB">
        <authorList>
            <consortium name="Ensembl"/>
        </authorList>
    </citation>
    <scope>IDENTIFICATION</scope>
</reference>
<dbReference type="PROSITE" id="PS51192">
    <property type="entry name" value="HELICASE_ATP_BIND_1"/>
    <property type="match status" value="1"/>
</dbReference>
<dbReference type="Ensembl" id="ENSPSMT00000030319.1">
    <property type="protein sequence ID" value="ENSPSMP00000026191.1"/>
    <property type="gene ID" value="ENSPSMG00000018170.1"/>
</dbReference>
<evidence type="ECO:0000256" key="9">
    <source>
        <dbReference type="PROSITE-ProRule" id="PRU00552"/>
    </source>
</evidence>
<name>A0A8C9A0H4_PROSS</name>
<evidence type="ECO:0000256" key="6">
    <source>
        <dbReference type="ARBA" id="ARBA00022884"/>
    </source>
</evidence>
<dbReference type="Pfam" id="PF00271">
    <property type="entry name" value="Helicase_C"/>
    <property type="match status" value="1"/>
</dbReference>
<evidence type="ECO:0000313" key="15">
    <source>
        <dbReference type="Ensembl" id="ENSPSMP00000026191.1"/>
    </source>
</evidence>
<gene>
    <name evidence="15" type="primary">EIF4A2</name>
</gene>
<evidence type="ECO:0000256" key="1">
    <source>
        <dbReference type="ARBA" id="ARBA00012552"/>
    </source>
</evidence>
<dbReference type="GeneTree" id="ENSGT00940000153783"/>
<feature type="short sequence motif" description="Q motif" evidence="9">
    <location>
        <begin position="41"/>
        <end position="69"/>
    </location>
</feature>
<dbReference type="PROSITE" id="PS51194">
    <property type="entry name" value="HELICASE_CTER"/>
    <property type="match status" value="1"/>
</dbReference>
<dbReference type="InterPro" id="IPR000629">
    <property type="entry name" value="RNA-helicase_DEAD-box_CS"/>
</dbReference>
<keyword evidence="3 10" id="KW-0378">Hydrolase</keyword>
<evidence type="ECO:0000256" key="3">
    <source>
        <dbReference type="ARBA" id="ARBA00022801"/>
    </source>
</evidence>
<evidence type="ECO:0000256" key="11">
    <source>
        <dbReference type="SAM" id="MobiDB-lite"/>
    </source>
</evidence>
<dbReference type="GO" id="GO:0003724">
    <property type="term" value="F:RNA helicase activity"/>
    <property type="evidence" value="ECO:0007669"/>
    <property type="project" value="UniProtKB-EC"/>
</dbReference>
<feature type="region of interest" description="Disordered" evidence="11">
    <location>
        <begin position="1"/>
        <end position="30"/>
    </location>
</feature>
<evidence type="ECO:0000259" key="14">
    <source>
        <dbReference type="PROSITE" id="PS51195"/>
    </source>
</evidence>
<feature type="domain" description="Helicase C-terminal" evidence="13">
    <location>
        <begin position="234"/>
        <end position="395"/>
    </location>
</feature>
<dbReference type="SMART" id="SM00490">
    <property type="entry name" value="HELICc"/>
    <property type="match status" value="1"/>
</dbReference>
<feature type="domain" description="Helicase ATP-binding" evidence="12">
    <location>
        <begin position="72"/>
        <end position="223"/>
    </location>
</feature>
<keyword evidence="4 10" id="KW-0347">Helicase</keyword>
<keyword evidence="6" id="KW-0694">RNA-binding</keyword>
<dbReference type="PROSITE" id="PS00039">
    <property type="entry name" value="DEAD_ATP_HELICASE"/>
    <property type="match status" value="1"/>
</dbReference>
<evidence type="ECO:0000256" key="10">
    <source>
        <dbReference type="RuleBase" id="RU000492"/>
    </source>
</evidence>
<dbReference type="Gene3D" id="3.40.50.300">
    <property type="entry name" value="P-loop containing nucleotide triphosphate hydrolases"/>
    <property type="match status" value="3"/>
</dbReference>
<dbReference type="InterPro" id="IPR014014">
    <property type="entry name" value="RNA_helicase_DEAD_Q_motif"/>
</dbReference>
<sequence length="395" mass="45480">MSLPFRHPSASSPPRASREHGGPEGMDPDGVIESNWNEIVDNFDDMNLKESLLRGIYAYGFEKPSAIQQRAIIPCIKGYDVIAQAQSGTGKTATFAISILQQLEIEFKETQALVLAPTRELAQQVLIVYNLSCLYWWNESPHIVVGTPGRVFDMLNRRYLSPKWIKMFVLDEADEMLSRGFKDQIYEIFQKLNTSIQVVLLSATMPTDVLEVTKKFMRDPIRILVKKEELTLEGIKQFYINVEREEWKLDTLCDLYETLTITQAVIFLNTRRKVDWLTEKMHARDFTVSALHGDMDQKERDVIMREFRSGSSRVLITTDLLARGIDVQQVSLVINYDLPTNRENYIHRIGRGGRFGRKGVAINFVTEEDKRILRDIETFYNTTVEEMPMNVADLI</sequence>
<dbReference type="GO" id="GO:0003723">
    <property type="term" value="F:RNA binding"/>
    <property type="evidence" value="ECO:0007669"/>
    <property type="project" value="UniProtKB-KW"/>
</dbReference>
<feature type="domain" description="DEAD-box RNA helicase Q" evidence="14">
    <location>
        <begin position="41"/>
        <end position="69"/>
    </location>
</feature>
<keyword evidence="16" id="KW-1185">Reference proteome</keyword>
<dbReference type="EC" id="3.6.4.13" evidence="1"/>
<keyword evidence="2 10" id="KW-0547">Nucleotide-binding</keyword>
<dbReference type="CDD" id="cd18787">
    <property type="entry name" value="SF2_C_DEAD"/>
    <property type="match status" value="1"/>
</dbReference>
<dbReference type="Pfam" id="PF00270">
    <property type="entry name" value="DEAD"/>
    <property type="match status" value="1"/>
</dbReference>
<dbReference type="InterPro" id="IPR027417">
    <property type="entry name" value="P-loop_NTPase"/>
</dbReference>
<evidence type="ECO:0000313" key="16">
    <source>
        <dbReference type="Proteomes" id="UP000694414"/>
    </source>
</evidence>
<dbReference type="Proteomes" id="UP000694414">
    <property type="component" value="Unplaced"/>
</dbReference>
<evidence type="ECO:0000256" key="5">
    <source>
        <dbReference type="ARBA" id="ARBA00022840"/>
    </source>
</evidence>
<evidence type="ECO:0000259" key="13">
    <source>
        <dbReference type="PROSITE" id="PS51194"/>
    </source>
</evidence>
<dbReference type="PROSITE" id="PS51195">
    <property type="entry name" value="Q_MOTIF"/>
    <property type="match status" value="1"/>
</dbReference>
<dbReference type="InterPro" id="IPR001650">
    <property type="entry name" value="Helicase_C-like"/>
</dbReference>
<reference evidence="15" key="1">
    <citation type="submission" date="2025-08" db="UniProtKB">
        <authorList>
            <consortium name="Ensembl"/>
        </authorList>
    </citation>
    <scope>IDENTIFICATION</scope>
</reference>
<dbReference type="SUPFAM" id="SSF52540">
    <property type="entry name" value="P-loop containing nucleoside triphosphate hydrolases"/>
    <property type="match status" value="1"/>
</dbReference>
<accession>A0A8C9A0H4</accession>
<evidence type="ECO:0000256" key="7">
    <source>
        <dbReference type="ARBA" id="ARBA00024352"/>
    </source>
</evidence>
<keyword evidence="5 10" id="KW-0067">ATP-binding</keyword>